<evidence type="ECO:0000313" key="3">
    <source>
        <dbReference type="Proteomes" id="UP000230233"/>
    </source>
</evidence>
<reference evidence="3" key="1">
    <citation type="submission" date="2017-10" db="EMBL/GenBank/DDBJ databases">
        <title>Rapid genome shrinkage in a self-fertile nematode reveals novel sperm competition proteins.</title>
        <authorList>
            <person name="Yin D."/>
            <person name="Schwarz E.M."/>
            <person name="Thomas C.G."/>
            <person name="Felde R.L."/>
            <person name="Korf I.F."/>
            <person name="Cutter A.D."/>
            <person name="Schartner C.M."/>
            <person name="Ralston E.J."/>
            <person name="Meyer B.J."/>
            <person name="Haag E.S."/>
        </authorList>
    </citation>
    <scope>NUCLEOTIDE SEQUENCE [LARGE SCALE GENOMIC DNA]</scope>
    <source>
        <strain evidence="3">JU1422</strain>
    </source>
</reference>
<evidence type="ECO:0000256" key="1">
    <source>
        <dbReference type="SAM" id="MobiDB-lite"/>
    </source>
</evidence>
<gene>
    <name evidence="2" type="primary">Cnig_chr_III.g10479</name>
    <name evidence="2" type="ORF">B9Z55_010479</name>
</gene>
<dbReference type="EMBL" id="PDUG01000003">
    <property type="protein sequence ID" value="PIC38476.1"/>
    <property type="molecule type" value="Genomic_DNA"/>
</dbReference>
<dbReference type="PANTHER" id="PTHR31128">
    <property type="entry name" value="PROTEIN CBR-CLEC-135-RELATED"/>
    <property type="match status" value="1"/>
</dbReference>
<sequence>MQDKTEEADNERLLEEDKTVYPKGEKLSKESVDEAFNDESPAISYSSETAFSDKEITPNPQSPGISNSELYIGGATETEAEKRIEYSGFVVYYRMPEDGSVSYSLPLMLAYRSSHGEFFHFPISQSKQFDNHGKMKRSMYRVEFDDFSLGSSENRRLIPGFFSLEALIKHYKTFAYHNAEEGILETFPIKNKRNSKN</sequence>
<feature type="region of interest" description="Disordered" evidence="1">
    <location>
        <begin position="47"/>
        <end position="69"/>
    </location>
</feature>
<comment type="caution">
    <text evidence="2">The sequence shown here is derived from an EMBL/GenBank/DDBJ whole genome shotgun (WGS) entry which is preliminary data.</text>
</comment>
<accession>A0A2G5UGW0</accession>
<dbReference type="AlphaFoldDB" id="A0A2G5UGW0"/>
<feature type="compositionally biased region" description="Basic and acidic residues" evidence="1">
    <location>
        <begin position="1"/>
        <end position="32"/>
    </location>
</feature>
<proteinExistence type="predicted"/>
<name>A0A2G5UGW0_9PELO</name>
<protein>
    <submittedName>
        <fullName evidence="2">Uncharacterized protein</fullName>
    </submittedName>
</protein>
<keyword evidence="3" id="KW-1185">Reference proteome</keyword>
<feature type="region of interest" description="Disordered" evidence="1">
    <location>
        <begin position="1"/>
        <end position="34"/>
    </location>
</feature>
<evidence type="ECO:0000313" key="2">
    <source>
        <dbReference type="EMBL" id="PIC38476.1"/>
    </source>
</evidence>
<dbReference type="OrthoDB" id="5818094at2759"/>
<organism evidence="2 3">
    <name type="scientific">Caenorhabditis nigoni</name>
    <dbReference type="NCBI Taxonomy" id="1611254"/>
    <lineage>
        <taxon>Eukaryota</taxon>
        <taxon>Metazoa</taxon>
        <taxon>Ecdysozoa</taxon>
        <taxon>Nematoda</taxon>
        <taxon>Chromadorea</taxon>
        <taxon>Rhabditida</taxon>
        <taxon>Rhabditina</taxon>
        <taxon>Rhabditomorpha</taxon>
        <taxon>Rhabditoidea</taxon>
        <taxon>Rhabditidae</taxon>
        <taxon>Peloderinae</taxon>
        <taxon>Caenorhabditis</taxon>
    </lineage>
</organism>
<feature type="compositionally biased region" description="Polar residues" evidence="1">
    <location>
        <begin position="58"/>
        <end position="69"/>
    </location>
</feature>
<dbReference type="Proteomes" id="UP000230233">
    <property type="component" value="Chromosome III"/>
</dbReference>